<feature type="signal peptide" evidence="1">
    <location>
        <begin position="1"/>
        <end position="19"/>
    </location>
</feature>
<comment type="caution">
    <text evidence="2">The sequence shown here is derived from an EMBL/GenBank/DDBJ whole genome shotgun (WGS) entry which is preliminary data.</text>
</comment>
<keyword evidence="3" id="KW-1185">Reference proteome</keyword>
<dbReference type="EMBL" id="NISJ01000015">
    <property type="protein sequence ID" value="OWQ91681.1"/>
    <property type="molecule type" value="Genomic_DNA"/>
</dbReference>
<protein>
    <submittedName>
        <fullName evidence="2">Uncharacterized protein</fullName>
    </submittedName>
</protein>
<dbReference type="AlphaFoldDB" id="A0A246JGM8"/>
<proteinExistence type="predicted"/>
<name>A0A246JGM8_9SPHN</name>
<feature type="chain" id="PRO_5013145715" evidence="1">
    <location>
        <begin position="20"/>
        <end position="218"/>
    </location>
</feature>
<organism evidence="2 3">
    <name type="scientific">Sphingopyxis witflariensis</name>
    <dbReference type="NCBI Taxonomy" id="173675"/>
    <lineage>
        <taxon>Bacteria</taxon>
        <taxon>Pseudomonadati</taxon>
        <taxon>Pseudomonadota</taxon>
        <taxon>Alphaproteobacteria</taxon>
        <taxon>Sphingomonadales</taxon>
        <taxon>Sphingomonadaceae</taxon>
        <taxon>Sphingopyxis</taxon>
    </lineage>
</organism>
<evidence type="ECO:0000313" key="3">
    <source>
        <dbReference type="Proteomes" id="UP000197097"/>
    </source>
</evidence>
<accession>A0A246JGM8</accession>
<keyword evidence="1" id="KW-0732">Signal</keyword>
<dbReference type="Proteomes" id="UP000197097">
    <property type="component" value="Unassembled WGS sequence"/>
</dbReference>
<sequence>MERSLVFLAIMLASGAAHAASTHPAASAMSDAELRRLLAPGEEVEARVDGDLNGDGDLDAVLVSVKDDDRTVRVFFTARNAARISHVAAGKFNLLPGALGPAELSIDKGVLVIRDLTGGTSATSTTYRFRGEATAPKLRLIGLDATAYSRTYAHDGAEMSWNLLTGDIITAQLKVAPDDSDRGYDKVGAKRARRPASTFYMENTPNPEDELNLIMEGK</sequence>
<dbReference type="RefSeq" id="WP_088474335.1">
    <property type="nucleotide sequence ID" value="NZ_NISJ01000015.1"/>
</dbReference>
<reference evidence="2 3" key="1">
    <citation type="journal article" date="2002" name="Int. J. Syst. Evol. Microbiol.">
        <title>Sphingopyxis witflariensis sp. nov., isolated from activated sludge.</title>
        <authorList>
            <person name="Kampfer P."/>
            <person name="Witzenberger R."/>
            <person name="Denner E.B."/>
            <person name="Busse H.J."/>
            <person name="Neef A."/>
        </authorList>
    </citation>
    <scope>NUCLEOTIDE SEQUENCE [LARGE SCALE GENOMIC DNA]</scope>
    <source>
        <strain evidence="2 3">DSM 14551</strain>
    </source>
</reference>
<evidence type="ECO:0000313" key="2">
    <source>
        <dbReference type="EMBL" id="OWQ91681.1"/>
    </source>
</evidence>
<evidence type="ECO:0000256" key="1">
    <source>
        <dbReference type="SAM" id="SignalP"/>
    </source>
</evidence>
<gene>
    <name evidence="2" type="ORF">CDQ91_19245</name>
</gene>
<dbReference type="OrthoDB" id="7563098at2"/>